<proteinExistence type="predicted"/>
<dbReference type="STRING" id="180332.GCA_000797495_01984"/>
<dbReference type="InterPro" id="IPR036388">
    <property type="entry name" value="WH-like_DNA-bd_sf"/>
</dbReference>
<name>A0A4U8Q1A5_9FIRM</name>
<comment type="caution">
    <text evidence="2">The sequence shown here is derived from an EMBL/GenBank/DDBJ whole genome shotgun (WGS) entry which is preliminary data.</text>
</comment>
<sequence length="305" mass="34203">MLVINSLEEGASVFKALGSDLRVNIIKLLIKNNEMNMRELASALHITNGAITSHIKKLSEAGIIDVLTECGGRGNQKICRLKVNEILVDAKEQDKKEMTLLETEFMVGDYCDYEVYPTCGLATGDHRIGGWDNPEDFARPEHVDAGIIWFTQGYVEYNMSRLLSPGHHISQITLCFEISSEAPSYNNEWMSDVTFKLNGQSLGKWTSPGDFGGRHGIYTPLWWSRSLNQYGLLKLVVISRSGTYVDGLQISNVGLDQLRLEDAGVIRFRFEVEKESEHVGGLTLFGAGFGNYNQDIMVRVHYENE</sequence>
<reference evidence="2 3" key="1">
    <citation type="journal article" date="2019" name="Anaerobe">
        <title>Detection of Robinsoniella peoriensis in multiple bone samples of a trauma patient.</title>
        <authorList>
            <person name="Schrottner P."/>
            <person name="Hartwich K."/>
            <person name="Bunk B."/>
            <person name="Schober I."/>
            <person name="Helbig S."/>
            <person name="Rudolph W.W."/>
            <person name="Gunzer F."/>
        </authorList>
    </citation>
    <scope>NUCLEOTIDE SEQUENCE [LARGE SCALE GENOMIC DNA]</scope>
    <source>
        <strain evidence="2 3">DSM 106044</strain>
    </source>
</reference>
<gene>
    <name evidence="2" type="ORF">DSM106044_04709</name>
</gene>
<dbReference type="InterPro" id="IPR036390">
    <property type="entry name" value="WH_DNA-bd_sf"/>
</dbReference>
<dbReference type="GO" id="GO:0003700">
    <property type="term" value="F:DNA-binding transcription factor activity"/>
    <property type="evidence" value="ECO:0007669"/>
    <property type="project" value="InterPro"/>
</dbReference>
<dbReference type="Proteomes" id="UP000306509">
    <property type="component" value="Unassembled WGS sequence"/>
</dbReference>
<dbReference type="Gene3D" id="1.10.10.10">
    <property type="entry name" value="Winged helix-like DNA-binding domain superfamily/Winged helix DNA-binding domain"/>
    <property type="match status" value="1"/>
</dbReference>
<dbReference type="EMBL" id="QGQD01000093">
    <property type="protein sequence ID" value="TLC98481.1"/>
    <property type="molecule type" value="Genomic_DNA"/>
</dbReference>
<dbReference type="AlphaFoldDB" id="A0A4U8Q1A5"/>
<organism evidence="2 3">
    <name type="scientific">Robinsoniella peoriensis</name>
    <dbReference type="NCBI Taxonomy" id="180332"/>
    <lineage>
        <taxon>Bacteria</taxon>
        <taxon>Bacillati</taxon>
        <taxon>Bacillota</taxon>
        <taxon>Clostridia</taxon>
        <taxon>Lachnospirales</taxon>
        <taxon>Lachnospiraceae</taxon>
        <taxon>Robinsoniella</taxon>
    </lineage>
</organism>
<dbReference type="Pfam" id="PF13412">
    <property type="entry name" value="HTH_24"/>
    <property type="match status" value="1"/>
</dbReference>
<evidence type="ECO:0000313" key="3">
    <source>
        <dbReference type="Proteomes" id="UP000306509"/>
    </source>
</evidence>
<evidence type="ECO:0000313" key="2">
    <source>
        <dbReference type="EMBL" id="TLC98481.1"/>
    </source>
</evidence>
<dbReference type="PROSITE" id="PS50987">
    <property type="entry name" value="HTH_ARSR_2"/>
    <property type="match status" value="1"/>
</dbReference>
<dbReference type="InterPro" id="IPR001845">
    <property type="entry name" value="HTH_ArsR_DNA-bd_dom"/>
</dbReference>
<dbReference type="InterPro" id="IPR011991">
    <property type="entry name" value="ArsR-like_HTH"/>
</dbReference>
<feature type="domain" description="HTH arsR-type" evidence="1">
    <location>
        <begin position="2"/>
        <end position="98"/>
    </location>
</feature>
<keyword evidence="3" id="KW-1185">Reference proteome</keyword>
<protein>
    <submittedName>
        <fullName evidence="2">Helix-turn-helix domain protein</fullName>
    </submittedName>
</protein>
<accession>A0A4U8Q1A5</accession>
<dbReference type="CDD" id="cd00090">
    <property type="entry name" value="HTH_ARSR"/>
    <property type="match status" value="1"/>
</dbReference>
<evidence type="ECO:0000259" key="1">
    <source>
        <dbReference type="PROSITE" id="PS50987"/>
    </source>
</evidence>
<dbReference type="RefSeq" id="WP_027296691.1">
    <property type="nucleotide sequence ID" value="NZ_CAUSDN010000038.1"/>
</dbReference>
<dbReference type="SMART" id="SM00418">
    <property type="entry name" value="HTH_ARSR"/>
    <property type="match status" value="1"/>
</dbReference>
<dbReference type="SUPFAM" id="SSF46785">
    <property type="entry name" value="Winged helix' DNA-binding domain"/>
    <property type="match status" value="1"/>
</dbReference>